<proteinExistence type="predicted"/>
<keyword evidence="1 2" id="KW-0694">RNA-binding</keyword>
<dbReference type="PROSITE" id="PS50102">
    <property type="entry name" value="RRM"/>
    <property type="match status" value="1"/>
</dbReference>
<dbReference type="PANTHER" id="PTHR48025:SF14">
    <property type="entry name" value="NUCLEOTIDE-BINDING ALPHA-BETA PLAIT DOMAIN-CONTAINING PROTEIN-RELATED"/>
    <property type="match status" value="1"/>
</dbReference>
<dbReference type="Gene3D" id="3.30.70.330">
    <property type="match status" value="2"/>
</dbReference>
<dbReference type="Pfam" id="PF00076">
    <property type="entry name" value="RRM_1"/>
    <property type="match status" value="1"/>
</dbReference>
<dbReference type="GO" id="GO:0003729">
    <property type="term" value="F:mRNA binding"/>
    <property type="evidence" value="ECO:0007669"/>
    <property type="project" value="TreeGrafter"/>
</dbReference>
<accession>A0A2Z6PJE6</accession>
<keyword evidence="5" id="KW-1185">Reference proteome</keyword>
<dbReference type="InterPro" id="IPR000504">
    <property type="entry name" value="RRM_dom"/>
</dbReference>
<gene>
    <name evidence="4" type="ORF">TSUD_186670</name>
</gene>
<dbReference type="AlphaFoldDB" id="A0A2Z6PJE6"/>
<dbReference type="InterPro" id="IPR035979">
    <property type="entry name" value="RBD_domain_sf"/>
</dbReference>
<reference evidence="5" key="1">
    <citation type="journal article" date="2017" name="Front. Plant Sci.">
        <title>Climate Clever Clovers: New Paradigm to Reduce the Environmental Footprint of Ruminants by Breeding Low Methanogenic Forages Utilizing Haplotype Variation.</title>
        <authorList>
            <person name="Kaur P."/>
            <person name="Appels R."/>
            <person name="Bayer P.E."/>
            <person name="Keeble-Gagnere G."/>
            <person name="Wang J."/>
            <person name="Hirakawa H."/>
            <person name="Shirasawa K."/>
            <person name="Vercoe P."/>
            <person name="Stefanova K."/>
            <person name="Durmic Z."/>
            <person name="Nichols P."/>
            <person name="Revell C."/>
            <person name="Isobe S.N."/>
            <person name="Edwards D."/>
            <person name="Erskine W."/>
        </authorList>
    </citation>
    <scope>NUCLEOTIDE SEQUENCE [LARGE SCALE GENOMIC DNA]</scope>
    <source>
        <strain evidence="5">cv. Daliak</strain>
    </source>
</reference>
<dbReference type="OrthoDB" id="439808at2759"/>
<dbReference type="Proteomes" id="UP000242715">
    <property type="component" value="Unassembled WGS sequence"/>
</dbReference>
<dbReference type="GO" id="GO:0009535">
    <property type="term" value="C:chloroplast thylakoid membrane"/>
    <property type="evidence" value="ECO:0007669"/>
    <property type="project" value="TreeGrafter"/>
</dbReference>
<dbReference type="SUPFAM" id="SSF54928">
    <property type="entry name" value="RNA-binding domain, RBD"/>
    <property type="match status" value="1"/>
</dbReference>
<dbReference type="InterPro" id="IPR050502">
    <property type="entry name" value="Euk_RNA-bind_prot"/>
</dbReference>
<dbReference type="EMBL" id="DF974812">
    <property type="protein sequence ID" value="GAU50595.1"/>
    <property type="molecule type" value="Genomic_DNA"/>
</dbReference>
<feature type="domain" description="RRM" evidence="3">
    <location>
        <begin position="50"/>
        <end position="129"/>
    </location>
</feature>
<organism evidence="4 5">
    <name type="scientific">Trifolium subterraneum</name>
    <name type="common">Subterranean clover</name>
    <dbReference type="NCBI Taxonomy" id="3900"/>
    <lineage>
        <taxon>Eukaryota</taxon>
        <taxon>Viridiplantae</taxon>
        <taxon>Streptophyta</taxon>
        <taxon>Embryophyta</taxon>
        <taxon>Tracheophyta</taxon>
        <taxon>Spermatophyta</taxon>
        <taxon>Magnoliopsida</taxon>
        <taxon>eudicotyledons</taxon>
        <taxon>Gunneridae</taxon>
        <taxon>Pentapetalae</taxon>
        <taxon>rosids</taxon>
        <taxon>fabids</taxon>
        <taxon>Fabales</taxon>
        <taxon>Fabaceae</taxon>
        <taxon>Papilionoideae</taxon>
        <taxon>50 kb inversion clade</taxon>
        <taxon>NPAAA clade</taxon>
        <taxon>Hologalegina</taxon>
        <taxon>IRL clade</taxon>
        <taxon>Trifolieae</taxon>
        <taxon>Trifolium</taxon>
    </lineage>
</organism>
<dbReference type="SMART" id="SM00360">
    <property type="entry name" value="RRM"/>
    <property type="match status" value="1"/>
</dbReference>
<evidence type="ECO:0000259" key="3">
    <source>
        <dbReference type="PROSITE" id="PS50102"/>
    </source>
</evidence>
<evidence type="ECO:0000313" key="4">
    <source>
        <dbReference type="EMBL" id="GAU50595.1"/>
    </source>
</evidence>
<name>A0A2Z6PJE6_TRISU</name>
<evidence type="ECO:0000313" key="5">
    <source>
        <dbReference type="Proteomes" id="UP000242715"/>
    </source>
</evidence>
<protein>
    <recommendedName>
        <fullName evidence="3">RRM domain-containing protein</fullName>
    </recommendedName>
</protein>
<dbReference type="GO" id="GO:1901259">
    <property type="term" value="P:chloroplast rRNA processing"/>
    <property type="evidence" value="ECO:0007669"/>
    <property type="project" value="TreeGrafter"/>
</dbReference>
<dbReference type="PANTHER" id="PTHR48025">
    <property type="entry name" value="OS02G0815200 PROTEIN"/>
    <property type="match status" value="1"/>
</dbReference>
<evidence type="ECO:0000256" key="1">
    <source>
        <dbReference type="ARBA" id="ARBA00022884"/>
    </source>
</evidence>
<evidence type="ECO:0000256" key="2">
    <source>
        <dbReference type="PROSITE-ProRule" id="PRU00176"/>
    </source>
</evidence>
<sequence length="131" mass="14737">MSTVEEVEKAVNKFNGYELNEKLLTVSTTDDPRKTQPDLPSRPLAFDSPFSVYVNSLTREIDDAGLEEIFSKYGKVESVEIVRDKVTGKTRGFGFVTMSNETDMKNAIAGLHKKMDMGDRKLMVSELPRNL</sequence>
<dbReference type="InterPro" id="IPR012677">
    <property type="entry name" value="Nucleotide-bd_a/b_plait_sf"/>
</dbReference>